<evidence type="ECO:0000313" key="2">
    <source>
        <dbReference type="Proteomes" id="UP001596109"/>
    </source>
</evidence>
<proteinExistence type="predicted"/>
<keyword evidence="2" id="KW-1185">Reference proteome</keyword>
<dbReference type="Proteomes" id="UP001596109">
    <property type="component" value="Unassembled WGS sequence"/>
</dbReference>
<protein>
    <recommendedName>
        <fullName evidence="3">Lipoprotein</fullName>
    </recommendedName>
</protein>
<reference evidence="2" key="1">
    <citation type="journal article" date="2019" name="Int. J. Syst. Evol. Microbiol.">
        <title>The Global Catalogue of Microorganisms (GCM) 10K type strain sequencing project: providing services to taxonomists for standard genome sequencing and annotation.</title>
        <authorList>
            <consortium name="The Broad Institute Genomics Platform"/>
            <consortium name="The Broad Institute Genome Sequencing Center for Infectious Disease"/>
            <person name="Wu L."/>
            <person name="Ma J."/>
        </authorList>
    </citation>
    <scope>NUCLEOTIDE SEQUENCE [LARGE SCALE GENOMIC DNA]</scope>
    <source>
        <strain evidence="2">CGMCC 4.1434</strain>
    </source>
</reference>
<evidence type="ECO:0008006" key="3">
    <source>
        <dbReference type="Google" id="ProtNLM"/>
    </source>
</evidence>
<comment type="caution">
    <text evidence="1">The sequence shown here is derived from an EMBL/GenBank/DDBJ whole genome shotgun (WGS) entry which is preliminary data.</text>
</comment>
<evidence type="ECO:0000313" key="1">
    <source>
        <dbReference type="EMBL" id="MFC5591681.1"/>
    </source>
</evidence>
<gene>
    <name evidence="1" type="ORF">ACFPRA_22605</name>
</gene>
<dbReference type="PROSITE" id="PS51257">
    <property type="entry name" value="PROKAR_LIPOPROTEIN"/>
    <property type="match status" value="1"/>
</dbReference>
<dbReference type="RefSeq" id="WP_381439773.1">
    <property type="nucleotide sequence ID" value="NZ_JBHSNO010000016.1"/>
</dbReference>
<name>A0ABW0TS72_9BACL</name>
<dbReference type="EMBL" id="JBHSNO010000016">
    <property type="protein sequence ID" value="MFC5591681.1"/>
    <property type="molecule type" value="Genomic_DNA"/>
</dbReference>
<sequence>MRKLGLLALTFILLLVFGCNQKGGTEILEQSLIVSEKSLPNSFDQMATEHDKQKYVVERVKNKEDYQEMWSKFQIKEELVDVDTDDKDILFIGLFESSSCPYDIKDMVANTEKHELEVNLVSKDGNCTADDSPKNFVLTMDKSISNELATLVLVNNSKRILLPISDN</sequence>
<accession>A0ABW0TS72</accession>
<organism evidence="1 2">
    <name type="scientific">Sporosarcina soli</name>
    <dbReference type="NCBI Taxonomy" id="334736"/>
    <lineage>
        <taxon>Bacteria</taxon>
        <taxon>Bacillati</taxon>
        <taxon>Bacillota</taxon>
        <taxon>Bacilli</taxon>
        <taxon>Bacillales</taxon>
        <taxon>Caryophanaceae</taxon>
        <taxon>Sporosarcina</taxon>
    </lineage>
</organism>